<dbReference type="PROSITE" id="PS50888">
    <property type="entry name" value="BHLH"/>
    <property type="match status" value="1"/>
</dbReference>
<feature type="region of interest" description="Disordered" evidence="6">
    <location>
        <begin position="102"/>
        <end position="131"/>
    </location>
</feature>
<feature type="domain" description="BHLH" evidence="7">
    <location>
        <begin position="184"/>
        <end position="234"/>
    </location>
</feature>
<evidence type="ECO:0000256" key="6">
    <source>
        <dbReference type="SAM" id="MobiDB-lite"/>
    </source>
</evidence>
<evidence type="ECO:0000256" key="1">
    <source>
        <dbReference type="ARBA" id="ARBA00004123"/>
    </source>
</evidence>
<dbReference type="Proteomes" id="UP001055439">
    <property type="component" value="Chromosome 8"/>
</dbReference>
<evidence type="ECO:0000313" key="8">
    <source>
        <dbReference type="EMBL" id="URE37095.1"/>
    </source>
</evidence>
<dbReference type="SMART" id="SM00353">
    <property type="entry name" value="HLH"/>
    <property type="match status" value="1"/>
</dbReference>
<dbReference type="GO" id="GO:0046983">
    <property type="term" value="F:protein dimerization activity"/>
    <property type="evidence" value="ECO:0007669"/>
    <property type="project" value="InterPro"/>
</dbReference>
<keyword evidence="9" id="KW-1185">Reference proteome</keyword>
<evidence type="ECO:0000256" key="4">
    <source>
        <dbReference type="ARBA" id="ARBA00023163"/>
    </source>
</evidence>
<proteinExistence type="inferred from homology"/>
<dbReference type="OrthoDB" id="765473at2759"/>
<dbReference type="InterPro" id="IPR036638">
    <property type="entry name" value="HLH_DNA-bd_sf"/>
</dbReference>
<dbReference type="InterPro" id="IPR011598">
    <property type="entry name" value="bHLH_dom"/>
</dbReference>
<dbReference type="AlphaFoldDB" id="A0A9E7HNK2"/>
<dbReference type="GO" id="GO:0003700">
    <property type="term" value="F:DNA-binding transcription factor activity"/>
    <property type="evidence" value="ECO:0007669"/>
    <property type="project" value="TreeGrafter"/>
</dbReference>
<protein>
    <submittedName>
        <fullName evidence="8">Transcription factor BEE</fullName>
    </submittedName>
</protein>
<evidence type="ECO:0000259" key="7">
    <source>
        <dbReference type="PROSITE" id="PS50888"/>
    </source>
</evidence>
<evidence type="ECO:0000256" key="2">
    <source>
        <dbReference type="ARBA" id="ARBA00005510"/>
    </source>
</evidence>
<name>A0A9E7HNK2_9LILI</name>
<evidence type="ECO:0000313" key="9">
    <source>
        <dbReference type="Proteomes" id="UP001055439"/>
    </source>
</evidence>
<dbReference type="SUPFAM" id="SSF47459">
    <property type="entry name" value="HLH, helix-loop-helix DNA-binding domain"/>
    <property type="match status" value="1"/>
</dbReference>
<sequence length="280" mass="31428">MATRPSPSINSHVLFCFLRSESMGEFAEGFDCPVPYLPFIEMDPKLELTRQLAELNDCVTEKPNLGLTDYSSDYCLLDHPEFSVPFIDDLSSLLPVECQEPIPEPQPVTGSFAEQTHGDRKRKTMTSPHARYGNYSDAFLEAGWAQAKTKKQKNGAGSGGRGQSNSKEVEKHKEVVHVRARRGHATDSHSLAERERRKKINERMKRLQNQVPGCHKMMGMARMLDQTIHYVRSLQNQVEASHFSPFSQKSIVLLFNLLQLLPTILLLGVDTVSLDGTIGC</sequence>
<evidence type="ECO:0000256" key="3">
    <source>
        <dbReference type="ARBA" id="ARBA00023015"/>
    </source>
</evidence>
<dbReference type="Gene3D" id="4.10.280.10">
    <property type="entry name" value="Helix-loop-helix DNA-binding domain"/>
    <property type="match status" value="1"/>
</dbReference>
<evidence type="ECO:0000256" key="5">
    <source>
        <dbReference type="ARBA" id="ARBA00023242"/>
    </source>
</evidence>
<dbReference type="PANTHER" id="PTHR12565:SF354">
    <property type="entry name" value="BHLH DOMAIN-CONTAINING PROTEIN"/>
    <property type="match status" value="1"/>
</dbReference>
<keyword evidence="3" id="KW-0805">Transcription regulation</keyword>
<comment type="subcellular location">
    <subcellularLocation>
        <location evidence="1">Nucleus</location>
    </subcellularLocation>
</comment>
<feature type="region of interest" description="Disordered" evidence="6">
    <location>
        <begin position="147"/>
        <end position="174"/>
    </location>
</feature>
<keyword evidence="4" id="KW-0804">Transcription</keyword>
<dbReference type="EMBL" id="CP097510">
    <property type="protein sequence ID" value="URE37095.1"/>
    <property type="molecule type" value="Genomic_DNA"/>
</dbReference>
<keyword evidence="5" id="KW-0539">Nucleus</keyword>
<comment type="similarity">
    <text evidence="2">Belongs to the bHLH protein family.</text>
</comment>
<dbReference type="GO" id="GO:0005634">
    <property type="term" value="C:nucleus"/>
    <property type="evidence" value="ECO:0007669"/>
    <property type="project" value="UniProtKB-SubCell"/>
</dbReference>
<dbReference type="InterPro" id="IPR024097">
    <property type="entry name" value="bHLH_ZIP_TF"/>
</dbReference>
<accession>A0A9E7HNK2</accession>
<gene>
    <name evidence="8" type="ORF">MUK42_16675</name>
</gene>
<organism evidence="8 9">
    <name type="scientific">Musa troglodytarum</name>
    <name type="common">fe'i banana</name>
    <dbReference type="NCBI Taxonomy" id="320322"/>
    <lineage>
        <taxon>Eukaryota</taxon>
        <taxon>Viridiplantae</taxon>
        <taxon>Streptophyta</taxon>
        <taxon>Embryophyta</taxon>
        <taxon>Tracheophyta</taxon>
        <taxon>Spermatophyta</taxon>
        <taxon>Magnoliopsida</taxon>
        <taxon>Liliopsida</taxon>
        <taxon>Zingiberales</taxon>
        <taxon>Musaceae</taxon>
        <taxon>Musa</taxon>
    </lineage>
</organism>
<dbReference type="Pfam" id="PF00010">
    <property type="entry name" value="HLH"/>
    <property type="match status" value="1"/>
</dbReference>
<dbReference type="PANTHER" id="PTHR12565">
    <property type="entry name" value="STEROL REGULATORY ELEMENT-BINDING PROTEIN"/>
    <property type="match status" value="1"/>
</dbReference>
<reference evidence="8" key="1">
    <citation type="submission" date="2022-05" db="EMBL/GenBank/DDBJ databases">
        <title>The Musa troglodytarum L. genome provides insights into the mechanism of non-climacteric behaviour and enrichment of carotenoids.</title>
        <authorList>
            <person name="Wang J."/>
        </authorList>
    </citation>
    <scope>NUCLEOTIDE SEQUENCE</scope>
    <source>
        <tissue evidence="8">Leaf</tissue>
    </source>
</reference>